<dbReference type="Pfam" id="PF02362">
    <property type="entry name" value="B3"/>
    <property type="match status" value="1"/>
</dbReference>
<keyword evidence="6 10" id="KW-0238">DNA-binding</keyword>
<evidence type="ECO:0000256" key="2">
    <source>
        <dbReference type="ARBA" id="ARBA00004123"/>
    </source>
</evidence>
<feature type="region of interest" description="Disordered" evidence="11">
    <location>
        <begin position="522"/>
        <end position="555"/>
    </location>
</feature>
<comment type="subunit">
    <text evidence="4 10">Homodimers and heterodimers.</text>
</comment>
<proteinExistence type="inferred from homology"/>
<dbReference type="InterPro" id="IPR003340">
    <property type="entry name" value="B3_DNA-bd"/>
</dbReference>
<evidence type="ECO:0000256" key="9">
    <source>
        <dbReference type="ARBA" id="ARBA00023294"/>
    </source>
</evidence>
<dbReference type="InterPro" id="IPR010525">
    <property type="entry name" value="ARF_dom"/>
</dbReference>
<dbReference type="FunFam" id="2.30.30.1040:FF:000002">
    <property type="entry name" value="Auxin response factor"/>
    <property type="match status" value="1"/>
</dbReference>
<evidence type="ECO:0000256" key="4">
    <source>
        <dbReference type="ARBA" id="ARBA00011726"/>
    </source>
</evidence>
<reference evidence="14" key="1">
    <citation type="submission" date="2020-05" db="EMBL/GenBank/DDBJ databases">
        <title>WGS assembly of Panicum virgatum.</title>
        <authorList>
            <person name="Lovell J.T."/>
            <person name="Jenkins J."/>
            <person name="Shu S."/>
            <person name="Juenger T.E."/>
            <person name="Schmutz J."/>
        </authorList>
    </citation>
    <scope>NUCLEOTIDE SEQUENCE</scope>
    <source>
        <strain evidence="14">AP13</strain>
    </source>
</reference>
<evidence type="ECO:0000256" key="11">
    <source>
        <dbReference type="SAM" id="MobiDB-lite"/>
    </source>
</evidence>
<dbReference type="PROSITE" id="PS50863">
    <property type="entry name" value="B3"/>
    <property type="match status" value="1"/>
</dbReference>
<dbReference type="Gene3D" id="2.30.30.1040">
    <property type="match status" value="1"/>
</dbReference>
<dbReference type="GO" id="GO:0007389">
    <property type="term" value="P:pattern specification process"/>
    <property type="evidence" value="ECO:0007669"/>
    <property type="project" value="UniProtKB-ARBA"/>
</dbReference>
<dbReference type="InterPro" id="IPR053793">
    <property type="entry name" value="PB1-like"/>
</dbReference>
<dbReference type="PANTHER" id="PTHR31384:SF86">
    <property type="entry name" value="AUXIN RESPONSE FACTOR 10"/>
    <property type="match status" value="1"/>
</dbReference>
<dbReference type="OrthoDB" id="621520at2759"/>
<name>A0A8T0QKX6_PANVG</name>
<evidence type="ECO:0000256" key="5">
    <source>
        <dbReference type="ARBA" id="ARBA00023015"/>
    </source>
</evidence>
<dbReference type="InterPro" id="IPR044835">
    <property type="entry name" value="ARF_plant"/>
</dbReference>
<dbReference type="GO" id="GO:0048829">
    <property type="term" value="P:root cap development"/>
    <property type="evidence" value="ECO:0007669"/>
    <property type="project" value="UniProtKB-ARBA"/>
</dbReference>
<evidence type="ECO:0000256" key="10">
    <source>
        <dbReference type="RuleBase" id="RU004561"/>
    </source>
</evidence>
<dbReference type="Pfam" id="PF06507">
    <property type="entry name" value="ARF_AD"/>
    <property type="match status" value="1"/>
</dbReference>
<keyword evidence="9 10" id="KW-0927">Auxin signaling pathway</keyword>
<feature type="domain" description="TF-B3" evidence="12">
    <location>
        <begin position="153"/>
        <end position="255"/>
    </location>
</feature>
<dbReference type="GO" id="GO:0006355">
    <property type="term" value="P:regulation of DNA-templated transcription"/>
    <property type="evidence" value="ECO:0007669"/>
    <property type="project" value="InterPro"/>
</dbReference>
<feature type="region of interest" description="Disordered" evidence="11">
    <location>
        <begin position="129"/>
        <end position="151"/>
    </location>
</feature>
<dbReference type="InterPro" id="IPR015300">
    <property type="entry name" value="DNA-bd_pseudobarrel_sf"/>
</dbReference>
<dbReference type="GO" id="GO:0009734">
    <property type="term" value="P:auxin-activated signaling pathway"/>
    <property type="evidence" value="ECO:0007669"/>
    <property type="project" value="UniProtKB-KW"/>
</dbReference>
<dbReference type="Gene3D" id="3.10.20.90">
    <property type="entry name" value="Phosphatidylinositol 3-kinase Catalytic Subunit, Chain A, domain 1"/>
    <property type="match status" value="1"/>
</dbReference>
<evidence type="ECO:0000256" key="6">
    <source>
        <dbReference type="ARBA" id="ARBA00023125"/>
    </source>
</evidence>
<dbReference type="GO" id="GO:0051301">
    <property type="term" value="P:cell division"/>
    <property type="evidence" value="ECO:0007669"/>
    <property type="project" value="UniProtKB-ARBA"/>
</dbReference>
<dbReference type="Proteomes" id="UP000823388">
    <property type="component" value="Chromosome 7K"/>
</dbReference>
<feature type="compositionally biased region" description="Polar residues" evidence="11">
    <location>
        <begin position="590"/>
        <end position="603"/>
    </location>
</feature>
<dbReference type="GO" id="GO:0005634">
    <property type="term" value="C:nucleus"/>
    <property type="evidence" value="ECO:0007669"/>
    <property type="project" value="UniProtKB-SubCell"/>
</dbReference>
<keyword evidence="8 10" id="KW-0539">Nucleus</keyword>
<evidence type="ECO:0000259" key="12">
    <source>
        <dbReference type="PROSITE" id="PS50863"/>
    </source>
</evidence>
<dbReference type="FunFam" id="2.40.330.10:FF:000001">
    <property type="entry name" value="Auxin response factor"/>
    <property type="match status" value="1"/>
</dbReference>
<comment type="similarity">
    <text evidence="3 10">Belongs to the ARF family.</text>
</comment>
<evidence type="ECO:0000256" key="7">
    <source>
        <dbReference type="ARBA" id="ARBA00023163"/>
    </source>
</evidence>
<evidence type="ECO:0000313" key="15">
    <source>
        <dbReference type="Proteomes" id="UP000823388"/>
    </source>
</evidence>
<dbReference type="CDD" id="cd10017">
    <property type="entry name" value="B3_DNA"/>
    <property type="match status" value="1"/>
</dbReference>
<evidence type="ECO:0000256" key="3">
    <source>
        <dbReference type="ARBA" id="ARBA00007853"/>
    </source>
</evidence>
<dbReference type="Gene3D" id="2.40.330.10">
    <property type="entry name" value="DNA-binding pseudobarrel domain"/>
    <property type="match status" value="1"/>
</dbReference>
<dbReference type="GO" id="GO:0003677">
    <property type="term" value="F:DNA binding"/>
    <property type="evidence" value="ECO:0007669"/>
    <property type="project" value="UniProtKB-KW"/>
</dbReference>
<comment type="caution">
    <text evidence="14">The sequence shown here is derived from an EMBL/GenBank/DDBJ whole genome shotgun (WGS) entry which is preliminary data.</text>
</comment>
<keyword evidence="5 10" id="KW-0805">Transcription regulation</keyword>
<dbReference type="EMBL" id="CM029049">
    <property type="protein sequence ID" value="KAG2573392.1"/>
    <property type="molecule type" value="Genomic_DNA"/>
</dbReference>
<accession>A0A8T0QKX6</accession>
<dbReference type="SUPFAM" id="SSF101936">
    <property type="entry name" value="DNA-binding pseudobarrel domain"/>
    <property type="match status" value="1"/>
</dbReference>
<keyword evidence="7 10" id="KW-0804">Transcription</keyword>
<dbReference type="SMART" id="SM01019">
    <property type="entry name" value="B3"/>
    <property type="match status" value="1"/>
</dbReference>
<gene>
    <name evidence="14" type="ORF">PVAP13_7KG236900</name>
</gene>
<dbReference type="PANTHER" id="PTHR31384">
    <property type="entry name" value="AUXIN RESPONSE FACTOR 4-RELATED"/>
    <property type="match status" value="1"/>
</dbReference>
<evidence type="ECO:0000313" key="14">
    <source>
        <dbReference type="EMBL" id="KAG2573392.1"/>
    </source>
</evidence>
<keyword evidence="15" id="KW-1185">Reference proteome</keyword>
<sequence length="705" mass="75654">MSAAACAPTRLGISLAFADRMAPPPPQPPALEEEDPAGEGCVNAQLWLACAGSMCTVPPVGAAVYYFPQGHAEQASDAVDVLSAARGVPPFVPCRVVAVRYMAEPHTDEVFARIRLAPLRPGEPVADVGDAAAGEAGDDHQHQHQHQPKPASFAKTLTQSDANNGGGFSVPRFCAETIFPELDYRAEPPVQSVYARDVHGVEWTFRHIYRGTPRRHLLTTGWSNFVNKKKLLAGDSIVFLRGENGRVHVGLRRAKRGFGAGGAGCDDGSPSLSGWDPYGALARGNAGAGARSPSGKVPPEDVVAAARLAAAGQPFEVVHYPRASTPEFCVRAAAVRASMQVPWCPGMRFKMAFETEDSSRISWFMGTISGVHAADAARWPQSPWRLLQVTWDEPELLQNVKRVCPWLVEQVSSMPNLHLPNFSPPPRKKQRLPEFPFEGQPLFDPPFPPARPLPPLAPHPRPHHDHGGLIPFFPFPDSSAAASIQGARHAQLAPFFSDLHIGNLQQSLLFCGVRPADHHAAPAAPRISTDLAIGNPPPRRDAPRSPPAAADKADDVKPVGIMLFGRAILTEEQMKSSSPTSPGATRKRSPNTPDRSGSGSGVTEGSPAKNNFGLEPGHGQCKVFVESDAVGRNLDLSALGSFEELCARLSRLFRIDDADLRSHVLYRTAAGEVKHVGDEPFNAFVRSARRITILGDAGSDSTGSQ</sequence>
<comment type="function">
    <text evidence="1 10">Auxin response factors (ARFs) are transcriptional factors that bind specifically to the DNA sequence 5'-TGTCTC-3' found in the auxin-responsive promoter elements (AuxREs).</text>
</comment>
<organism evidence="14 15">
    <name type="scientific">Panicum virgatum</name>
    <name type="common">Blackwell switchgrass</name>
    <dbReference type="NCBI Taxonomy" id="38727"/>
    <lineage>
        <taxon>Eukaryota</taxon>
        <taxon>Viridiplantae</taxon>
        <taxon>Streptophyta</taxon>
        <taxon>Embryophyta</taxon>
        <taxon>Tracheophyta</taxon>
        <taxon>Spermatophyta</taxon>
        <taxon>Magnoliopsida</taxon>
        <taxon>Liliopsida</taxon>
        <taxon>Poales</taxon>
        <taxon>Poaceae</taxon>
        <taxon>PACMAD clade</taxon>
        <taxon>Panicoideae</taxon>
        <taxon>Panicodae</taxon>
        <taxon>Paniceae</taxon>
        <taxon>Panicinae</taxon>
        <taxon>Panicum</taxon>
        <taxon>Panicum sect. Hiantes</taxon>
    </lineage>
</organism>
<feature type="region of interest" description="Disordered" evidence="11">
    <location>
        <begin position="572"/>
        <end position="614"/>
    </location>
</feature>
<feature type="domain" description="PB1" evidence="13">
    <location>
        <begin position="618"/>
        <end position="696"/>
    </location>
</feature>
<protein>
    <recommendedName>
        <fullName evidence="10">Auxin response factor</fullName>
    </recommendedName>
</protein>
<dbReference type="PROSITE" id="PS51745">
    <property type="entry name" value="PB1"/>
    <property type="match status" value="1"/>
</dbReference>
<evidence type="ECO:0000259" key="13">
    <source>
        <dbReference type="PROSITE" id="PS51745"/>
    </source>
</evidence>
<dbReference type="AlphaFoldDB" id="A0A8T0QKX6"/>
<comment type="subcellular location">
    <subcellularLocation>
        <location evidence="2 10">Nucleus</location>
    </subcellularLocation>
</comment>
<evidence type="ECO:0000256" key="1">
    <source>
        <dbReference type="ARBA" id="ARBA00003182"/>
    </source>
</evidence>
<evidence type="ECO:0000256" key="8">
    <source>
        <dbReference type="ARBA" id="ARBA00023242"/>
    </source>
</evidence>